<comment type="caution">
    <text evidence="1">The sequence shown here is derived from an EMBL/GenBank/DDBJ whole genome shotgun (WGS) entry which is preliminary data.</text>
</comment>
<gene>
    <name evidence="1" type="ORF">H6P81_002430</name>
</gene>
<evidence type="ECO:0000313" key="2">
    <source>
        <dbReference type="Proteomes" id="UP000825729"/>
    </source>
</evidence>
<protein>
    <submittedName>
        <fullName evidence="1">Uncharacterized protein</fullName>
    </submittedName>
</protein>
<dbReference type="AlphaFoldDB" id="A0AAV7FDU7"/>
<sequence>MTRPFHTWIKLLSSSGLQTRCAELFSTEIYGFLANFKPSHLRSYSEMIYAVQNYGAYDGRIRSPAEARGFCILRNVQSGFEVLGLGAPGRDIYL</sequence>
<dbReference type="Proteomes" id="UP000825729">
    <property type="component" value="Unassembled WGS sequence"/>
</dbReference>
<accession>A0AAV7FDU7</accession>
<dbReference type="EMBL" id="JAINDJ010000002">
    <property type="protein sequence ID" value="KAG9457922.1"/>
    <property type="molecule type" value="Genomic_DNA"/>
</dbReference>
<proteinExistence type="predicted"/>
<name>A0AAV7FDU7_ARIFI</name>
<keyword evidence="2" id="KW-1185">Reference proteome</keyword>
<evidence type="ECO:0000313" key="1">
    <source>
        <dbReference type="EMBL" id="KAG9457922.1"/>
    </source>
</evidence>
<organism evidence="1 2">
    <name type="scientific">Aristolochia fimbriata</name>
    <name type="common">White veined hardy Dutchman's pipe vine</name>
    <dbReference type="NCBI Taxonomy" id="158543"/>
    <lineage>
        <taxon>Eukaryota</taxon>
        <taxon>Viridiplantae</taxon>
        <taxon>Streptophyta</taxon>
        <taxon>Embryophyta</taxon>
        <taxon>Tracheophyta</taxon>
        <taxon>Spermatophyta</taxon>
        <taxon>Magnoliopsida</taxon>
        <taxon>Magnoliidae</taxon>
        <taxon>Piperales</taxon>
        <taxon>Aristolochiaceae</taxon>
        <taxon>Aristolochia</taxon>
    </lineage>
</organism>
<reference evidence="1 2" key="1">
    <citation type="submission" date="2021-07" db="EMBL/GenBank/DDBJ databases">
        <title>The Aristolochia fimbriata genome: insights into angiosperm evolution, floral development and chemical biosynthesis.</title>
        <authorList>
            <person name="Jiao Y."/>
        </authorList>
    </citation>
    <scope>NUCLEOTIDE SEQUENCE [LARGE SCALE GENOMIC DNA]</scope>
    <source>
        <strain evidence="1">IBCAS-2021</strain>
        <tissue evidence="1">Leaf</tissue>
    </source>
</reference>